<feature type="compositionally biased region" description="Basic and acidic residues" evidence="1">
    <location>
        <begin position="1"/>
        <end position="20"/>
    </location>
</feature>
<dbReference type="Proteomes" id="UP000265618">
    <property type="component" value="Unassembled WGS sequence"/>
</dbReference>
<comment type="caution">
    <text evidence="2">The sequence shown here is derived from an EMBL/GenBank/DDBJ whole genome shotgun (WGS) entry which is preliminary data.</text>
</comment>
<name>A0A9K3GRG3_9EUKA</name>
<organism evidence="2 3">
    <name type="scientific">Kipferlia bialata</name>
    <dbReference type="NCBI Taxonomy" id="797122"/>
    <lineage>
        <taxon>Eukaryota</taxon>
        <taxon>Metamonada</taxon>
        <taxon>Carpediemonas-like organisms</taxon>
        <taxon>Kipferlia</taxon>
    </lineage>
</organism>
<evidence type="ECO:0000313" key="3">
    <source>
        <dbReference type="Proteomes" id="UP000265618"/>
    </source>
</evidence>
<feature type="non-terminal residue" evidence="2">
    <location>
        <position position="1"/>
    </location>
</feature>
<accession>A0A9K3GRG3</accession>
<feature type="non-terminal residue" evidence="2">
    <location>
        <position position="65"/>
    </location>
</feature>
<feature type="region of interest" description="Disordered" evidence="1">
    <location>
        <begin position="1"/>
        <end position="27"/>
    </location>
</feature>
<proteinExistence type="predicted"/>
<protein>
    <submittedName>
        <fullName evidence="2">Uncharacterized protein</fullName>
    </submittedName>
</protein>
<sequence>VHQLERRVTKAEREARVAEQDKEETELTLSARVSEVEADRVEKTEAAYTQIQSLRAALVTYRQSL</sequence>
<gene>
    <name evidence="2" type="ORF">KIPB_015470</name>
</gene>
<evidence type="ECO:0000313" key="2">
    <source>
        <dbReference type="EMBL" id="GIQ91965.1"/>
    </source>
</evidence>
<keyword evidence="3" id="KW-1185">Reference proteome</keyword>
<reference evidence="2 3" key="1">
    <citation type="journal article" date="2018" name="PLoS ONE">
        <title>The draft genome of Kipferlia bialata reveals reductive genome evolution in fornicate parasites.</title>
        <authorList>
            <person name="Tanifuji G."/>
            <person name="Takabayashi S."/>
            <person name="Kume K."/>
            <person name="Takagi M."/>
            <person name="Nakayama T."/>
            <person name="Kamikawa R."/>
            <person name="Inagaki Y."/>
            <person name="Hashimoto T."/>
        </authorList>
    </citation>
    <scope>NUCLEOTIDE SEQUENCE [LARGE SCALE GENOMIC DNA]</scope>
    <source>
        <strain evidence="2">NY0173</strain>
    </source>
</reference>
<dbReference type="AlphaFoldDB" id="A0A9K3GRG3"/>
<evidence type="ECO:0000256" key="1">
    <source>
        <dbReference type="SAM" id="MobiDB-lite"/>
    </source>
</evidence>
<dbReference type="EMBL" id="BDIP01008694">
    <property type="protein sequence ID" value="GIQ91965.1"/>
    <property type="molecule type" value="Genomic_DNA"/>
</dbReference>